<name>A0A8R1IBZ3_CAEJA</name>
<evidence type="ECO:0000313" key="3">
    <source>
        <dbReference type="Proteomes" id="UP000005237"/>
    </source>
</evidence>
<reference evidence="3" key="1">
    <citation type="submission" date="2010-08" db="EMBL/GenBank/DDBJ databases">
        <authorList>
            <consortium name="Caenorhabditis japonica Sequencing Consortium"/>
            <person name="Wilson R.K."/>
        </authorList>
    </citation>
    <scope>NUCLEOTIDE SEQUENCE [LARGE SCALE GENOMIC DNA]</scope>
    <source>
        <strain evidence="3">DF5081</strain>
    </source>
</reference>
<dbReference type="EnsemblMetazoa" id="CJA31708.1">
    <property type="protein sequence ID" value="CJA31708.1"/>
    <property type="gene ID" value="WBGene00207555"/>
</dbReference>
<dbReference type="Proteomes" id="UP000005237">
    <property type="component" value="Unassembled WGS sequence"/>
</dbReference>
<feature type="region of interest" description="Disordered" evidence="1">
    <location>
        <begin position="123"/>
        <end position="203"/>
    </location>
</feature>
<evidence type="ECO:0000313" key="2">
    <source>
        <dbReference type="EnsemblMetazoa" id="CJA31708.1"/>
    </source>
</evidence>
<accession>A0A8R1IBZ3</accession>
<sequence>MHLWNLEKACDPDRYSLVSLVGAGAPVPTKDRLASSLCLRRREAAPILHEDQRRLSSFNGEDKRRAFRPDENDKRIPVRPDGAVQPCTSLVSLVGAGAPVPTKDRLASSLCLRRRQAAPILHEDQRRLSLTRKDGNRNSSPEGRGKTFPLYSMNEEQPLRPERREVPVPTERAKRTPTTPKQQGIHLSDLRNWNIPQPNLSEQ</sequence>
<keyword evidence="3" id="KW-1185">Reference proteome</keyword>
<feature type="compositionally biased region" description="Polar residues" evidence="1">
    <location>
        <begin position="194"/>
        <end position="203"/>
    </location>
</feature>
<protein>
    <submittedName>
        <fullName evidence="2">Uncharacterized protein</fullName>
    </submittedName>
</protein>
<feature type="compositionally biased region" description="Basic and acidic residues" evidence="1">
    <location>
        <begin position="59"/>
        <end position="78"/>
    </location>
</feature>
<feature type="region of interest" description="Disordered" evidence="1">
    <location>
        <begin position="59"/>
        <end position="81"/>
    </location>
</feature>
<feature type="compositionally biased region" description="Basic and acidic residues" evidence="1">
    <location>
        <begin position="123"/>
        <end position="136"/>
    </location>
</feature>
<dbReference type="AlphaFoldDB" id="A0A8R1IBZ3"/>
<organism evidence="2 3">
    <name type="scientific">Caenorhabditis japonica</name>
    <dbReference type="NCBI Taxonomy" id="281687"/>
    <lineage>
        <taxon>Eukaryota</taxon>
        <taxon>Metazoa</taxon>
        <taxon>Ecdysozoa</taxon>
        <taxon>Nematoda</taxon>
        <taxon>Chromadorea</taxon>
        <taxon>Rhabditida</taxon>
        <taxon>Rhabditina</taxon>
        <taxon>Rhabditomorpha</taxon>
        <taxon>Rhabditoidea</taxon>
        <taxon>Rhabditidae</taxon>
        <taxon>Peloderinae</taxon>
        <taxon>Caenorhabditis</taxon>
    </lineage>
</organism>
<feature type="compositionally biased region" description="Basic and acidic residues" evidence="1">
    <location>
        <begin position="157"/>
        <end position="174"/>
    </location>
</feature>
<reference evidence="2" key="2">
    <citation type="submission" date="2022-06" db="UniProtKB">
        <authorList>
            <consortium name="EnsemblMetazoa"/>
        </authorList>
    </citation>
    <scope>IDENTIFICATION</scope>
    <source>
        <strain evidence="2">DF5081</strain>
    </source>
</reference>
<proteinExistence type="predicted"/>
<evidence type="ECO:0000256" key="1">
    <source>
        <dbReference type="SAM" id="MobiDB-lite"/>
    </source>
</evidence>